<sequence>MLGVAGATVAAVIATDIQSQILDLASARRAADDVHDARLGTIDTERATTFNLASLRLLGPALADGDDAPYAGAIVSTLGRLFLGALRDGTIE</sequence>
<protein>
    <submittedName>
        <fullName evidence="1">Uncharacterized protein</fullName>
    </submittedName>
</protein>
<proteinExistence type="predicted"/>
<name>A0A0J6SMS3_9HYPH</name>
<dbReference type="AlphaFoldDB" id="A0A0J6SMS3"/>
<gene>
    <name evidence="1" type="ORF">VP06_13625</name>
</gene>
<evidence type="ECO:0000313" key="1">
    <source>
        <dbReference type="EMBL" id="KMO34703.1"/>
    </source>
</evidence>
<dbReference type="EMBL" id="LABX01000101">
    <property type="protein sequence ID" value="KMO34703.1"/>
    <property type="molecule type" value="Genomic_DNA"/>
</dbReference>
<organism evidence="1 2">
    <name type="scientific">Methylobacterium aquaticum</name>
    <dbReference type="NCBI Taxonomy" id="270351"/>
    <lineage>
        <taxon>Bacteria</taxon>
        <taxon>Pseudomonadati</taxon>
        <taxon>Pseudomonadota</taxon>
        <taxon>Alphaproteobacteria</taxon>
        <taxon>Hyphomicrobiales</taxon>
        <taxon>Methylobacteriaceae</taxon>
        <taxon>Methylobacterium</taxon>
    </lineage>
</organism>
<feature type="non-terminal residue" evidence="1">
    <location>
        <position position="92"/>
    </location>
</feature>
<accession>A0A0J6SMS3</accession>
<comment type="caution">
    <text evidence="1">The sequence shown here is derived from an EMBL/GenBank/DDBJ whole genome shotgun (WGS) entry which is preliminary data.</text>
</comment>
<reference evidence="1 2" key="1">
    <citation type="submission" date="2015-03" db="EMBL/GenBank/DDBJ databases">
        <title>Genome sequencing of Methylobacterium aquaticum DSM16371 type strain.</title>
        <authorList>
            <person name="Chaudhry V."/>
            <person name="Patil P.B."/>
        </authorList>
    </citation>
    <scope>NUCLEOTIDE SEQUENCE [LARGE SCALE GENOMIC DNA]</scope>
    <source>
        <strain evidence="1 2">DSM 16371</strain>
    </source>
</reference>
<evidence type="ECO:0000313" key="2">
    <source>
        <dbReference type="Proteomes" id="UP000035929"/>
    </source>
</evidence>
<dbReference type="Proteomes" id="UP000035929">
    <property type="component" value="Unassembled WGS sequence"/>
</dbReference>